<keyword evidence="3" id="KW-0813">Transport</keyword>
<dbReference type="EMBL" id="CAJNOK010003191">
    <property type="protein sequence ID" value="CAF0891341.1"/>
    <property type="molecule type" value="Genomic_DNA"/>
</dbReference>
<dbReference type="PROSITE" id="PS50893">
    <property type="entry name" value="ABC_TRANSPORTER_2"/>
    <property type="match status" value="1"/>
</dbReference>
<dbReference type="GO" id="GO:0016887">
    <property type="term" value="F:ATP hydrolysis activity"/>
    <property type="evidence" value="ECO:0007669"/>
    <property type="project" value="InterPro"/>
</dbReference>
<gene>
    <name evidence="14" type="ORF">GPM918_LOCUS9383</name>
    <name evidence="13" type="ORF">OVA965_LOCUS9145</name>
    <name evidence="16" type="ORF">SRO942_LOCUS9384</name>
    <name evidence="15" type="ORF">TMI583_LOCUS9141</name>
</gene>
<feature type="domain" description="ABC transporter" evidence="12">
    <location>
        <begin position="1"/>
        <end position="229"/>
    </location>
</feature>
<dbReference type="GO" id="GO:0016324">
    <property type="term" value="C:apical plasma membrane"/>
    <property type="evidence" value="ECO:0007669"/>
    <property type="project" value="TreeGrafter"/>
</dbReference>
<evidence type="ECO:0000256" key="8">
    <source>
        <dbReference type="ARBA" id="ARBA00022967"/>
    </source>
</evidence>
<evidence type="ECO:0000313" key="16">
    <source>
        <dbReference type="EMBL" id="CAF3695975.1"/>
    </source>
</evidence>
<dbReference type="Proteomes" id="UP000682733">
    <property type="component" value="Unassembled WGS sequence"/>
</dbReference>
<sequence length="231" mass="26020">MRPSATILRKFSCRIEPGQRIALVGESGCGKSTTVQLIERFYNVTRGQLLLDDQEISELNLQWLRSKIGIVSQEPVLFDLTIRENIAYGDHSRQDIPMEEIIDVATKANIHHFIETLPQGYDTHVGMKGVQMSGGEKQRIAIARSLLKNPTILLLDEATSAMDNQNEKIVQEALERAQESRTCIIIAHRLQTIKNCDLIFVVKNGRIIESGGHAELLKKHGVYYNMILLNS</sequence>
<dbReference type="InterPro" id="IPR003593">
    <property type="entry name" value="AAA+_ATPase"/>
</dbReference>
<dbReference type="InterPro" id="IPR003439">
    <property type="entry name" value="ABC_transporter-like_ATP-bd"/>
</dbReference>
<dbReference type="InterPro" id="IPR039421">
    <property type="entry name" value="Type_1_exporter"/>
</dbReference>
<organism evidence="14 17">
    <name type="scientific">Didymodactylos carnosus</name>
    <dbReference type="NCBI Taxonomy" id="1234261"/>
    <lineage>
        <taxon>Eukaryota</taxon>
        <taxon>Metazoa</taxon>
        <taxon>Spiralia</taxon>
        <taxon>Gnathifera</taxon>
        <taxon>Rotifera</taxon>
        <taxon>Eurotatoria</taxon>
        <taxon>Bdelloidea</taxon>
        <taxon>Philodinida</taxon>
        <taxon>Philodinidae</taxon>
        <taxon>Didymodactylos</taxon>
    </lineage>
</organism>
<dbReference type="CDD" id="cd03249">
    <property type="entry name" value="ABC_MTABC3_MDL1_MDL2"/>
    <property type="match status" value="1"/>
</dbReference>
<reference evidence="14" key="1">
    <citation type="submission" date="2021-02" db="EMBL/GenBank/DDBJ databases">
        <authorList>
            <person name="Nowell W R."/>
        </authorList>
    </citation>
    <scope>NUCLEOTIDE SEQUENCE</scope>
</reference>
<keyword evidence="7" id="KW-0067">ATP-binding</keyword>
<dbReference type="EMBL" id="CAJNOQ010001740">
    <property type="protein sequence ID" value="CAF0915736.1"/>
    <property type="molecule type" value="Genomic_DNA"/>
</dbReference>
<keyword evidence="6" id="KW-0547">Nucleotide-binding</keyword>
<dbReference type="Gene3D" id="3.40.50.300">
    <property type="entry name" value="P-loop containing nucleotide triphosphate hydrolases"/>
    <property type="match status" value="1"/>
</dbReference>
<proteinExistence type="inferred from homology"/>
<dbReference type="SUPFAM" id="SSF52540">
    <property type="entry name" value="P-loop containing nucleoside triphosphate hydrolases"/>
    <property type="match status" value="1"/>
</dbReference>
<evidence type="ECO:0000256" key="11">
    <source>
        <dbReference type="ARBA" id="ARBA00023180"/>
    </source>
</evidence>
<dbReference type="GO" id="GO:0005524">
    <property type="term" value="F:ATP binding"/>
    <property type="evidence" value="ECO:0007669"/>
    <property type="project" value="UniProtKB-KW"/>
</dbReference>
<dbReference type="Proteomes" id="UP000663829">
    <property type="component" value="Unassembled WGS sequence"/>
</dbReference>
<dbReference type="AlphaFoldDB" id="A0A814AI85"/>
<keyword evidence="5" id="KW-0677">Repeat</keyword>
<dbReference type="InterPro" id="IPR027417">
    <property type="entry name" value="P-loop_NTPase"/>
</dbReference>
<dbReference type="EMBL" id="CAJOBC010001740">
    <property type="protein sequence ID" value="CAF3695975.1"/>
    <property type="molecule type" value="Genomic_DNA"/>
</dbReference>
<evidence type="ECO:0000313" key="17">
    <source>
        <dbReference type="Proteomes" id="UP000663829"/>
    </source>
</evidence>
<dbReference type="PROSITE" id="PS00211">
    <property type="entry name" value="ABC_TRANSPORTER_1"/>
    <property type="match status" value="1"/>
</dbReference>
<protein>
    <recommendedName>
        <fullName evidence="12">ABC transporter domain-containing protein</fullName>
    </recommendedName>
</protein>
<dbReference type="InterPro" id="IPR017871">
    <property type="entry name" value="ABC_transporter-like_CS"/>
</dbReference>
<evidence type="ECO:0000256" key="3">
    <source>
        <dbReference type="ARBA" id="ARBA00022448"/>
    </source>
</evidence>
<dbReference type="Proteomes" id="UP000681722">
    <property type="component" value="Unassembled WGS sequence"/>
</dbReference>
<name>A0A814AI85_9BILA</name>
<dbReference type="GO" id="GO:0042626">
    <property type="term" value="F:ATPase-coupled transmembrane transporter activity"/>
    <property type="evidence" value="ECO:0007669"/>
    <property type="project" value="TreeGrafter"/>
</dbReference>
<keyword evidence="9" id="KW-1133">Transmembrane helix</keyword>
<comment type="similarity">
    <text evidence="2">Belongs to the ABC transporter superfamily. ABCB family. Multidrug resistance exporter (TC 3.A.1.201) subfamily.</text>
</comment>
<dbReference type="SMART" id="SM00382">
    <property type="entry name" value="AAA"/>
    <property type="match status" value="1"/>
</dbReference>
<dbReference type="Proteomes" id="UP000677228">
    <property type="component" value="Unassembled WGS sequence"/>
</dbReference>
<keyword evidence="11" id="KW-0325">Glycoprotein</keyword>
<comment type="subcellular location">
    <subcellularLocation>
        <location evidence="1">Membrane</location>
        <topology evidence="1">Multi-pass membrane protein</topology>
    </subcellularLocation>
</comment>
<evidence type="ECO:0000313" key="14">
    <source>
        <dbReference type="EMBL" id="CAF0915736.1"/>
    </source>
</evidence>
<evidence type="ECO:0000256" key="5">
    <source>
        <dbReference type="ARBA" id="ARBA00022737"/>
    </source>
</evidence>
<dbReference type="PANTHER" id="PTHR24221">
    <property type="entry name" value="ATP-BINDING CASSETTE SUB-FAMILY B"/>
    <property type="match status" value="1"/>
</dbReference>
<evidence type="ECO:0000256" key="7">
    <source>
        <dbReference type="ARBA" id="ARBA00022840"/>
    </source>
</evidence>
<evidence type="ECO:0000256" key="4">
    <source>
        <dbReference type="ARBA" id="ARBA00022692"/>
    </source>
</evidence>
<evidence type="ECO:0000256" key="1">
    <source>
        <dbReference type="ARBA" id="ARBA00004141"/>
    </source>
</evidence>
<keyword evidence="4" id="KW-0812">Transmembrane</keyword>
<dbReference type="EMBL" id="CAJOBA010003192">
    <property type="protein sequence ID" value="CAF3673546.1"/>
    <property type="molecule type" value="Genomic_DNA"/>
</dbReference>
<evidence type="ECO:0000256" key="6">
    <source>
        <dbReference type="ARBA" id="ARBA00022741"/>
    </source>
</evidence>
<dbReference type="OrthoDB" id="6500128at2759"/>
<evidence type="ECO:0000256" key="2">
    <source>
        <dbReference type="ARBA" id="ARBA00007577"/>
    </source>
</evidence>
<evidence type="ECO:0000313" key="13">
    <source>
        <dbReference type="EMBL" id="CAF0891341.1"/>
    </source>
</evidence>
<evidence type="ECO:0000313" key="15">
    <source>
        <dbReference type="EMBL" id="CAF3673546.1"/>
    </source>
</evidence>
<keyword evidence="8" id="KW-1278">Translocase</keyword>
<comment type="caution">
    <text evidence="14">The sequence shown here is derived from an EMBL/GenBank/DDBJ whole genome shotgun (WGS) entry which is preliminary data.</text>
</comment>
<keyword evidence="17" id="KW-1185">Reference proteome</keyword>
<evidence type="ECO:0000256" key="10">
    <source>
        <dbReference type="ARBA" id="ARBA00023136"/>
    </source>
</evidence>
<dbReference type="Pfam" id="PF00005">
    <property type="entry name" value="ABC_tran"/>
    <property type="match status" value="1"/>
</dbReference>
<evidence type="ECO:0000256" key="9">
    <source>
        <dbReference type="ARBA" id="ARBA00022989"/>
    </source>
</evidence>
<accession>A0A814AI85</accession>
<dbReference type="PANTHER" id="PTHR24221:SF636">
    <property type="entry name" value="BILE SALT EXPORT PUMP"/>
    <property type="match status" value="1"/>
</dbReference>
<dbReference type="FunFam" id="3.40.50.300:FF:000479">
    <property type="entry name" value="Multidrug resistance protein 1A"/>
    <property type="match status" value="1"/>
</dbReference>
<keyword evidence="10" id="KW-0472">Membrane</keyword>
<evidence type="ECO:0000259" key="12">
    <source>
        <dbReference type="PROSITE" id="PS50893"/>
    </source>
</evidence>